<comment type="caution">
    <text evidence="2">The sequence shown here is derived from an EMBL/GenBank/DDBJ whole genome shotgun (WGS) entry which is preliminary data.</text>
</comment>
<organism evidence="2 3">
    <name type="scientific">Flavihumibacter petaseus NBRC 106054</name>
    <dbReference type="NCBI Taxonomy" id="1220578"/>
    <lineage>
        <taxon>Bacteria</taxon>
        <taxon>Pseudomonadati</taxon>
        <taxon>Bacteroidota</taxon>
        <taxon>Chitinophagia</taxon>
        <taxon>Chitinophagales</taxon>
        <taxon>Chitinophagaceae</taxon>
        <taxon>Flavihumibacter</taxon>
    </lineage>
</organism>
<feature type="chain" id="PRO_5002430253" description="Lipoprotein" evidence="1">
    <location>
        <begin position="21"/>
        <end position="253"/>
    </location>
</feature>
<gene>
    <name evidence="2" type="ORF">FPE01S_04_05260</name>
</gene>
<protein>
    <recommendedName>
        <fullName evidence="4">Lipoprotein</fullName>
    </recommendedName>
</protein>
<keyword evidence="3" id="KW-1185">Reference proteome</keyword>
<dbReference type="EMBL" id="BBWV01000004">
    <property type="protein sequence ID" value="GAO45282.1"/>
    <property type="molecule type" value="Genomic_DNA"/>
</dbReference>
<dbReference type="AlphaFoldDB" id="A0A0E9N5P1"/>
<evidence type="ECO:0000313" key="2">
    <source>
        <dbReference type="EMBL" id="GAO45282.1"/>
    </source>
</evidence>
<reference evidence="2 3" key="1">
    <citation type="submission" date="2015-04" db="EMBL/GenBank/DDBJ databases">
        <title>Whole genome shotgun sequence of Flavihumibacter petaseus NBRC 106054.</title>
        <authorList>
            <person name="Miyazawa S."/>
            <person name="Hosoyama A."/>
            <person name="Hashimoto M."/>
            <person name="Noguchi M."/>
            <person name="Tsuchikane K."/>
            <person name="Ohji S."/>
            <person name="Yamazoe A."/>
            <person name="Ichikawa N."/>
            <person name="Kimura A."/>
            <person name="Fujita N."/>
        </authorList>
    </citation>
    <scope>NUCLEOTIDE SEQUENCE [LARGE SCALE GENOMIC DNA]</scope>
    <source>
        <strain evidence="2 3">NBRC 106054</strain>
    </source>
</reference>
<dbReference type="RefSeq" id="WP_046371223.1">
    <property type="nucleotide sequence ID" value="NZ_BBWV01000004.1"/>
</dbReference>
<proteinExistence type="predicted"/>
<dbReference type="STRING" id="1220578.FPE01S_04_05260"/>
<sequence>MKKIKILLALGIAVCFTACIQIDEEVELKSDGSGKMKVHSDMGKMFEMLKGFASEEEMAKEGMGREMDTTILMKDLVDTATNMTAENKALLRNGVLNLKMNMKNNVFLLDMAYPFSNLADANKLYTAMNQGGMMGNVFKGLNPAAGGGEGESDGLGKIGNMYDVKLSNGEYSRTLNKTRYDSVMNDPKVQESKGMMAMMGDMSMNLTVKLPRPAKTVSNPKATLSGDKKTVYLKNDLLIALDSPKNMEIVIRY</sequence>
<accession>A0A0E9N5P1</accession>
<evidence type="ECO:0000256" key="1">
    <source>
        <dbReference type="SAM" id="SignalP"/>
    </source>
</evidence>
<evidence type="ECO:0000313" key="3">
    <source>
        <dbReference type="Proteomes" id="UP000033121"/>
    </source>
</evidence>
<keyword evidence="1" id="KW-0732">Signal</keyword>
<dbReference type="Proteomes" id="UP000033121">
    <property type="component" value="Unassembled WGS sequence"/>
</dbReference>
<dbReference type="OrthoDB" id="978531at2"/>
<name>A0A0E9N5P1_9BACT</name>
<feature type="signal peptide" evidence="1">
    <location>
        <begin position="1"/>
        <end position="20"/>
    </location>
</feature>
<evidence type="ECO:0008006" key="4">
    <source>
        <dbReference type="Google" id="ProtNLM"/>
    </source>
</evidence>